<dbReference type="InterPro" id="IPR016185">
    <property type="entry name" value="PreATP-grasp_dom_sf"/>
</dbReference>
<evidence type="ECO:0000256" key="9">
    <source>
        <dbReference type="ARBA" id="ARBA00023211"/>
    </source>
</evidence>
<evidence type="ECO:0000256" key="2">
    <source>
        <dbReference type="ARBA" id="ARBA00001946"/>
    </source>
</evidence>
<dbReference type="GO" id="GO:0046872">
    <property type="term" value="F:metal ion binding"/>
    <property type="evidence" value="ECO:0007669"/>
    <property type="project" value="UniProtKB-KW"/>
</dbReference>
<evidence type="ECO:0000256" key="6">
    <source>
        <dbReference type="ARBA" id="ARBA00022741"/>
    </source>
</evidence>
<keyword evidence="3 11" id="KW-0436">Ligase</keyword>
<keyword evidence="8" id="KW-0460">Magnesium</keyword>
<accession>A0A1W1CU88</accession>
<name>A0A1W1CU88_9ZZZZ</name>
<dbReference type="GO" id="GO:0005737">
    <property type="term" value="C:cytoplasm"/>
    <property type="evidence" value="ECO:0007669"/>
    <property type="project" value="TreeGrafter"/>
</dbReference>
<dbReference type="InterPro" id="IPR004215">
    <property type="entry name" value="GSHS_N"/>
</dbReference>
<dbReference type="GO" id="GO:0005524">
    <property type="term" value="F:ATP binding"/>
    <property type="evidence" value="ECO:0007669"/>
    <property type="project" value="UniProtKB-KW"/>
</dbReference>
<keyword evidence="5" id="KW-0479">Metal-binding</keyword>
<keyword evidence="9" id="KW-0464">Manganese</keyword>
<proteinExistence type="inferred from homology"/>
<evidence type="ECO:0000256" key="8">
    <source>
        <dbReference type="ARBA" id="ARBA00022842"/>
    </source>
</evidence>
<dbReference type="Gene3D" id="3.30.470.20">
    <property type="entry name" value="ATP-grasp fold, B domain"/>
    <property type="match status" value="1"/>
</dbReference>
<evidence type="ECO:0000256" key="4">
    <source>
        <dbReference type="ARBA" id="ARBA00022684"/>
    </source>
</evidence>
<gene>
    <name evidence="11" type="ORF">MNB_SUP05-5-143</name>
</gene>
<comment type="cofactor">
    <cofactor evidence="2">
        <name>Mg(2+)</name>
        <dbReference type="ChEBI" id="CHEBI:18420"/>
    </cofactor>
</comment>
<dbReference type="NCBIfam" id="TIGR01380">
    <property type="entry name" value="glut_syn"/>
    <property type="match status" value="1"/>
</dbReference>
<evidence type="ECO:0000259" key="10">
    <source>
        <dbReference type="PROSITE" id="PS50975"/>
    </source>
</evidence>
<dbReference type="Pfam" id="PF02955">
    <property type="entry name" value="GSH-S_ATP"/>
    <property type="match status" value="1"/>
</dbReference>
<evidence type="ECO:0000256" key="7">
    <source>
        <dbReference type="ARBA" id="ARBA00022840"/>
    </source>
</evidence>
<dbReference type="NCBIfam" id="NF003573">
    <property type="entry name" value="PRK05246.1"/>
    <property type="match status" value="1"/>
</dbReference>
<dbReference type="HAMAP" id="MF_00162">
    <property type="entry name" value="GSH_S"/>
    <property type="match status" value="1"/>
</dbReference>
<dbReference type="Gene3D" id="3.30.1490.20">
    <property type="entry name" value="ATP-grasp fold, A domain"/>
    <property type="match status" value="1"/>
</dbReference>
<dbReference type="InterPro" id="IPR004218">
    <property type="entry name" value="GSHS_ATP-bd"/>
</dbReference>
<evidence type="ECO:0000256" key="3">
    <source>
        <dbReference type="ARBA" id="ARBA00022598"/>
    </source>
</evidence>
<evidence type="ECO:0000313" key="11">
    <source>
        <dbReference type="EMBL" id="SFV69448.1"/>
    </source>
</evidence>
<keyword evidence="6" id="KW-0547">Nucleotide-binding</keyword>
<dbReference type="InterPro" id="IPR011761">
    <property type="entry name" value="ATP-grasp"/>
</dbReference>
<organism evidence="11">
    <name type="scientific">hydrothermal vent metagenome</name>
    <dbReference type="NCBI Taxonomy" id="652676"/>
    <lineage>
        <taxon>unclassified sequences</taxon>
        <taxon>metagenomes</taxon>
        <taxon>ecological metagenomes</taxon>
    </lineage>
</organism>
<dbReference type="Gene3D" id="3.40.50.20">
    <property type="match status" value="1"/>
</dbReference>
<keyword evidence="4" id="KW-0317">Glutathione biosynthesis</keyword>
<dbReference type="Pfam" id="PF02951">
    <property type="entry name" value="GSH-S_N"/>
    <property type="match status" value="1"/>
</dbReference>
<feature type="domain" description="ATP-grasp" evidence="10">
    <location>
        <begin position="113"/>
        <end position="303"/>
    </location>
</feature>
<dbReference type="PANTHER" id="PTHR21621:SF4">
    <property type="entry name" value="GLUTATHIONE SYNTHETASE"/>
    <property type="match status" value="1"/>
</dbReference>
<sequence length="308" mass="35049">MDDISNISVKKDTTFAMLLSAQKRNYQIWTLDTQDIFFKENKVLGFAKETSVFDNEKYFFSKKEAQEINLFNMDIVLMRKDPPFNMDYIYTTYLLEKVQQNGVLVANNPKALRDFNEKLSILNFPNCITNTIVSANTKEIQNFIDLYQKTILKPLDGMGGEDIFLIENNNKITNKTIDYLTKNGTQLIMAQKFIPEIAQGDKRIIIINGTPIPYALARVPQKGSFKGNIAAGGKGVGVKLNKQDYYLCEQIAPMLKENGLLFVGLDVIGDFITEINITSPTCIRQLDEIYNLNIADDFFDVLEQNLTL</sequence>
<reference evidence="11" key="1">
    <citation type="submission" date="2016-10" db="EMBL/GenBank/DDBJ databases">
        <authorList>
            <person name="de Groot N.N."/>
        </authorList>
    </citation>
    <scope>NUCLEOTIDE SEQUENCE</scope>
</reference>
<evidence type="ECO:0000256" key="5">
    <source>
        <dbReference type="ARBA" id="ARBA00022723"/>
    </source>
</evidence>
<protein>
    <submittedName>
        <fullName evidence="11">Glutathione synthetase</fullName>
        <ecNumber evidence="11">6.3.2.3</ecNumber>
    </submittedName>
</protein>
<dbReference type="AlphaFoldDB" id="A0A1W1CU88"/>
<keyword evidence="7" id="KW-0067">ATP-binding</keyword>
<dbReference type="SUPFAM" id="SSF52440">
    <property type="entry name" value="PreATP-grasp domain"/>
    <property type="match status" value="1"/>
</dbReference>
<evidence type="ECO:0000256" key="1">
    <source>
        <dbReference type="ARBA" id="ARBA00001936"/>
    </source>
</evidence>
<dbReference type="InterPro" id="IPR006284">
    <property type="entry name" value="Glut_synth_pro"/>
</dbReference>
<dbReference type="PROSITE" id="PS50975">
    <property type="entry name" value="ATP_GRASP"/>
    <property type="match status" value="1"/>
</dbReference>
<comment type="cofactor">
    <cofactor evidence="1">
        <name>Mn(2+)</name>
        <dbReference type="ChEBI" id="CHEBI:29035"/>
    </cofactor>
</comment>
<dbReference type="PANTHER" id="PTHR21621">
    <property type="entry name" value="RIBOSOMAL PROTEIN S6 MODIFICATION PROTEIN"/>
    <property type="match status" value="1"/>
</dbReference>
<dbReference type="SUPFAM" id="SSF56059">
    <property type="entry name" value="Glutathione synthetase ATP-binding domain-like"/>
    <property type="match status" value="1"/>
</dbReference>
<dbReference type="EC" id="6.3.2.3" evidence="11"/>
<dbReference type="EMBL" id="FPHJ01000066">
    <property type="protein sequence ID" value="SFV69448.1"/>
    <property type="molecule type" value="Genomic_DNA"/>
</dbReference>
<dbReference type="GO" id="GO:0004363">
    <property type="term" value="F:glutathione synthase activity"/>
    <property type="evidence" value="ECO:0007669"/>
    <property type="project" value="UniProtKB-EC"/>
</dbReference>
<dbReference type="InterPro" id="IPR013815">
    <property type="entry name" value="ATP_grasp_subdomain_1"/>
</dbReference>